<organism>
    <name type="scientific">Serpula lacrymans var. lacrymans (strain S7.9)</name>
    <name type="common">Dry rot fungus</name>
    <dbReference type="NCBI Taxonomy" id="578457"/>
    <lineage>
        <taxon>Eukaryota</taxon>
        <taxon>Fungi</taxon>
        <taxon>Dikarya</taxon>
        <taxon>Basidiomycota</taxon>
        <taxon>Agaricomycotina</taxon>
        <taxon>Agaricomycetes</taxon>
        <taxon>Agaricomycetidae</taxon>
        <taxon>Boletales</taxon>
        <taxon>Coniophorineae</taxon>
        <taxon>Serpulaceae</taxon>
        <taxon>Serpula</taxon>
    </lineage>
</organism>
<sequence>MKLASGLTSEESASAQPPHYIKLPDSQMKTAEELGPRLFVLSDHLSEETDLRCLQRGWNMSRSHPRKRVCSGTGKARDSEM</sequence>
<feature type="compositionally biased region" description="Polar residues" evidence="1">
    <location>
        <begin position="1"/>
        <end position="15"/>
    </location>
</feature>
<evidence type="ECO:0000313" key="2">
    <source>
        <dbReference type="EMBL" id="EGO24114.1"/>
    </source>
</evidence>
<dbReference type="GeneID" id="18819834"/>
<feature type="region of interest" description="Disordered" evidence="1">
    <location>
        <begin position="1"/>
        <end position="21"/>
    </location>
</feature>
<dbReference type="HOGENOM" id="CLU_2575323_0_0_1"/>
<accession>F8P047</accession>
<feature type="region of interest" description="Disordered" evidence="1">
    <location>
        <begin position="62"/>
        <end position="81"/>
    </location>
</feature>
<dbReference type="AlphaFoldDB" id="F8P047"/>
<dbReference type="KEGG" id="sla:SERLADRAFT_470874"/>
<dbReference type="Proteomes" id="UP000008064">
    <property type="component" value="Unassembled WGS sequence"/>
</dbReference>
<evidence type="ECO:0000256" key="1">
    <source>
        <dbReference type="SAM" id="MobiDB-lite"/>
    </source>
</evidence>
<name>F8P047_SERL9</name>
<proteinExistence type="predicted"/>
<protein>
    <submittedName>
        <fullName evidence="2">Uncharacterized protein</fullName>
    </submittedName>
</protein>
<dbReference type="RefSeq" id="XP_007319876.1">
    <property type="nucleotide sequence ID" value="XM_007319814.1"/>
</dbReference>
<gene>
    <name evidence="2" type="ORF">SERLADRAFT_470874</name>
</gene>
<reference evidence="2" key="1">
    <citation type="submission" date="2011-04" db="EMBL/GenBank/DDBJ databases">
        <title>Evolution of plant cell wall degrading machinery underlies the functional diversity of forest fungi.</title>
        <authorList>
            <consortium name="US DOE Joint Genome Institute (JGI-PGF)"/>
            <person name="Eastwood D.C."/>
            <person name="Floudas D."/>
            <person name="Binder M."/>
            <person name="Majcherczyk A."/>
            <person name="Schneider P."/>
            <person name="Aerts A."/>
            <person name="Asiegbu F.O."/>
            <person name="Baker S.E."/>
            <person name="Barry K."/>
            <person name="Bendiksby M."/>
            <person name="Blumentritt M."/>
            <person name="Coutinho P.M."/>
            <person name="Cullen D."/>
            <person name="Cullen D."/>
            <person name="Gathman A."/>
            <person name="Goodell B."/>
            <person name="Henrissat B."/>
            <person name="Ihrmark K."/>
            <person name="Kauserud H."/>
            <person name="Kohler A."/>
            <person name="LaButti K."/>
            <person name="Lapidus A."/>
            <person name="Lavin J.L."/>
            <person name="Lee Y.-H."/>
            <person name="Lindquist E."/>
            <person name="Lilly W."/>
            <person name="Lucas S."/>
            <person name="Morin E."/>
            <person name="Murat C."/>
            <person name="Oguiza J.A."/>
            <person name="Park J."/>
            <person name="Pisabarro A.G."/>
            <person name="Riley R."/>
            <person name="Rosling A."/>
            <person name="Salamov A."/>
            <person name="Schmidt O."/>
            <person name="Schmutz J."/>
            <person name="Skrede I."/>
            <person name="Stenlid J."/>
            <person name="Wiebenga A."/>
            <person name="Xie X."/>
            <person name="Kues U."/>
            <person name="Hibbett D.S."/>
            <person name="Hoffmeister D."/>
            <person name="Hogberg N."/>
            <person name="Martin F."/>
            <person name="Grigoriev I.V."/>
            <person name="Watkinson S.C."/>
        </authorList>
    </citation>
    <scope>NUCLEOTIDE SEQUENCE</scope>
    <source>
        <strain evidence="2">S7.9</strain>
    </source>
</reference>
<dbReference type="EMBL" id="GL945435">
    <property type="protein sequence ID" value="EGO24114.1"/>
    <property type="molecule type" value="Genomic_DNA"/>
</dbReference>